<dbReference type="CDD" id="cd07814">
    <property type="entry name" value="SRPBCC_CalC_Aha1-like"/>
    <property type="match status" value="2"/>
</dbReference>
<dbReference type="Pfam" id="PF08327">
    <property type="entry name" value="AHSA1"/>
    <property type="match status" value="1"/>
</dbReference>
<feature type="domain" description="Activator of Hsp90 ATPase homologue 1/2-like C-terminal" evidence="2">
    <location>
        <begin position="224"/>
        <end position="337"/>
    </location>
</feature>
<dbReference type="EMBL" id="BAABFN010000009">
    <property type="protein sequence ID" value="GAA4316527.1"/>
    <property type="molecule type" value="Genomic_DNA"/>
</dbReference>
<evidence type="ECO:0000256" key="1">
    <source>
        <dbReference type="ARBA" id="ARBA00006817"/>
    </source>
</evidence>
<organism evidence="3 4">
    <name type="scientific">Compostibacter hankyongensis</name>
    <dbReference type="NCBI Taxonomy" id="1007089"/>
    <lineage>
        <taxon>Bacteria</taxon>
        <taxon>Pseudomonadati</taxon>
        <taxon>Bacteroidota</taxon>
        <taxon>Chitinophagia</taxon>
        <taxon>Chitinophagales</taxon>
        <taxon>Chitinophagaceae</taxon>
        <taxon>Compostibacter</taxon>
    </lineage>
</organism>
<dbReference type="InterPro" id="IPR023393">
    <property type="entry name" value="START-like_dom_sf"/>
</dbReference>
<dbReference type="Gene3D" id="3.30.530.20">
    <property type="match status" value="2"/>
</dbReference>
<reference evidence="4" key="1">
    <citation type="journal article" date="2019" name="Int. J. Syst. Evol. Microbiol.">
        <title>The Global Catalogue of Microorganisms (GCM) 10K type strain sequencing project: providing services to taxonomists for standard genome sequencing and annotation.</title>
        <authorList>
            <consortium name="The Broad Institute Genomics Platform"/>
            <consortium name="The Broad Institute Genome Sequencing Center for Infectious Disease"/>
            <person name="Wu L."/>
            <person name="Ma J."/>
        </authorList>
    </citation>
    <scope>NUCLEOTIDE SEQUENCE [LARGE SCALE GENOMIC DNA]</scope>
    <source>
        <strain evidence="4">JCM 17664</strain>
    </source>
</reference>
<comment type="caution">
    <text evidence="3">The sequence shown here is derived from an EMBL/GenBank/DDBJ whole genome shotgun (WGS) entry which is preliminary data.</text>
</comment>
<name>A0ABP8G3B8_9BACT</name>
<proteinExistence type="inferred from homology"/>
<sequence length="355" mass="41535">MSILTRYEVYFAPFPNEIWTIALHYGIQEDPKDLSSGRIKMDSFLKNKLPDRESLRLNYKMMKAMKNNDFTAAVQVDQAPEKVFNAINNVRGWWSENIEGKTDELNGEFTHRDRYLNVTFKITQLTPQKIVWDIVESHCNMFLENIHEWEGTRIVFEITRKAGKTEIKFTHQGLSPEFECYKVCSKAWSFFITTSLKDLIETGKGDPISNEYASFTTAVMVDKSPEEVFAAVKNVRGWWLNNIEGSTDKLNDEFKFYVDKRLQFHFKIIELVPYKRIVWIVLDQSFGNTEEQEWKGTTVLFEISATGGQTRLRFTHQGLVPSLECYEVCHYAWTQYIQVSLFDFIKKGEGQPNKW</sequence>
<comment type="similarity">
    <text evidence="1">Belongs to the AHA1 family.</text>
</comment>
<protein>
    <recommendedName>
        <fullName evidence="2">Activator of Hsp90 ATPase homologue 1/2-like C-terminal domain-containing protein</fullName>
    </recommendedName>
</protein>
<gene>
    <name evidence="3" type="ORF">GCM10023143_28440</name>
</gene>
<evidence type="ECO:0000313" key="3">
    <source>
        <dbReference type="EMBL" id="GAA4316527.1"/>
    </source>
</evidence>
<evidence type="ECO:0000259" key="2">
    <source>
        <dbReference type="Pfam" id="PF08327"/>
    </source>
</evidence>
<dbReference type="SUPFAM" id="SSF55961">
    <property type="entry name" value="Bet v1-like"/>
    <property type="match status" value="2"/>
</dbReference>
<evidence type="ECO:0000313" key="4">
    <source>
        <dbReference type="Proteomes" id="UP001501207"/>
    </source>
</evidence>
<dbReference type="InterPro" id="IPR013538">
    <property type="entry name" value="ASHA1/2-like_C"/>
</dbReference>
<keyword evidence="4" id="KW-1185">Reference proteome</keyword>
<accession>A0ABP8G3B8</accession>
<dbReference type="Proteomes" id="UP001501207">
    <property type="component" value="Unassembled WGS sequence"/>
</dbReference>